<evidence type="ECO:0000313" key="2">
    <source>
        <dbReference type="EMBL" id="CAA9554016.1"/>
    </source>
</evidence>
<organism evidence="2">
    <name type="scientific">uncultured Thermomicrobiales bacterium</name>
    <dbReference type="NCBI Taxonomy" id="1645740"/>
    <lineage>
        <taxon>Bacteria</taxon>
        <taxon>Pseudomonadati</taxon>
        <taxon>Thermomicrobiota</taxon>
        <taxon>Thermomicrobia</taxon>
        <taxon>Thermomicrobiales</taxon>
        <taxon>environmental samples</taxon>
    </lineage>
</organism>
<accession>A0A6J4ULN4</accession>
<sequence length="44" mass="4959">WARPRTRGRGCAPERGDPESARGGVANLFPVMEPLRGSRLRRLR</sequence>
<dbReference type="AlphaFoldDB" id="A0A6J4ULN4"/>
<feature type="non-terminal residue" evidence="2">
    <location>
        <position position="44"/>
    </location>
</feature>
<dbReference type="EMBL" id="CADCWE010000204">
    <property type="protein sequence ID" value="CAA9554016.1"/>
    <property type="molecule type" value="Genomic_DNA"/>
</dbReference>
<name>A0A6J4ULN4_9BACT</name>
<protein>
    <submittedName>
        <fullName evidence="2">Uncharacterized protein</fullName>
    </submittedName>
</protein>
<feature type="region of interest" description="Disordered" evidence="1">
    <location>
        <begin position="1"/>
        <end position="25"/>
    </location>
</feature>
<evidence type="ECO:0000256" key="1">
    <source>
        <dbReference type="SAM" id="MobiDB-lite"/>
    </source>
</evidence>
<proteinExistence type="predicted"/>
<feature type="non-terminal residue" evidence="2">
    <location>
        <position position="1"/>
    </location>
</feature>
<gene>
    <name evidence="2" type="ORF">AVDCRST_MAG73-3064</name>
</gene>
<reference evidence="2" key="1">
    <citation type="submission" date="2020-02" db="EMBL/GenBank/DDBJ databases">
        <authorList>
            <person name="Meier V. D."/>
        </authorList>
    </citation>
    <scope>NUCLEOTIDE SEQUENCE</scope>
    <source>
        <strain evidence="2">AVDCRST_MAG73</strain>
    </source>
</reference>